<feature type="region of interest" description="Disordered" evidence="1">
    <location>
        <begin position="224"/>
        <end position="266"/>
    </location>
</feature>
<dbReference type="Proteomes" id="UP001501170">
    <property type="component" value="Unassembled WGS sequence"/>
</dbReference>
<feature type="compositionally biased region" description="Basic and acidic residues" evidence="1">
    <location>
        <begin position="252"/>
        <end position="266"/>
    </location>
</feature>
<evidence type="ECO:0000313" key="3">
    <source>
        <dbReference type="Proteomes" id="UP001501170"/>
    </source>
</evidence>
<organism evidence="2 3">
    <name type="scientific">Gordonia cholesterolivorans</name>
    <dbReference type="NCBI Taxonomy" id="559625"/>
    <lineage>
        <taxon>Bacteria</taxon>
        <taxon>Bacillati</taxon>
        <taxon>Actinomycetota</taxon>
        <taxon>Actinomycetes</taxon>
        <taxon>Mycobacteriales</taxon>
        <taxon>Gordoniaceae</taxon>
        <taxon>Gordonia</taxon>
    </lineage>
</organism>
<gene>
    <name evidence="2" type="ORF">GCM10009855_08290</name>
</gene>
<comment type="caution">
    <text evidence="2">The sequence shown here is derived from an EMBL/GenBank/DDBJ whole genome shotgun (WGS) entry which is preliminary data.</text>
</comment>
<reference evidence="3" key="1">
    <citation type="journal article" date="2019" name="Int. J. Syst. Evol. Microbiol.">
        <title>The Global Catalogue of Microorganisms (GCM) 10K type strain sequencing project: providing services to taxonomists for standard genome sequencing and annotation.</title>
        <authorList>
            <consortium name="The Broad Institute Genomics Platform"/>
            <consortium name="The Broad Institute Genome Sequencing Center for Infectious Disease"/>
            <person name="Wu L."/>
            <person name="Ma J."/>
        </authorList>
    </citation>
    <scope>NUCLEOTIDE SEQUENCE [LARGE SCALE GENOMIC DNA]</scope>
    <source>
        <strain evidence="3">JCM 16227</strain>
    </source>
</reference>
<accession>A0ABP5U7Z7</accession>
<dbReference type="EMBL" id="BAAARB010000003">
    <property type="protein sequence ID" value="GAA2371324.1"/>
    <property type="molecule type" value="Genomic_DNA"/>
</dbReference>
<name>A0ABP5U7Z7_9ACTN</name>
<protein>
    <submittedName>
        <fullName evidence="2">Uncharacterized protein</fullName>
    </submittedName>
</protein>
<evidence type="ECO:0000256" key="1">
    <source>
        <dbReference type="SAM" id="MobiDB-lite"/>
    </source>
</evidence>
<evidence type="ECO:0000313" key="2">
    <source>
        <dbReference type="EMBL" id="GAA2371324.1"/>
    </source>
</evidence>
<sequence length="317" mass="33398">MVDQPSRQPVGALGELGVGQALPVELDSDAVGVPPGGGAEQIGEGPRLRRVPAAPVHEVGALGVAEERKIADGGLGSLDRCPQDADQAVAERLDGRLVEEIGGVGEDGFGADLGVLAHRELEIDVGRVGRDVDGLDVQPRHLEARRGLGLQCERHLEQRRMRGGARDVENLDQLLERDLGVLEGREVRGADLSHERIEALVRTHPGAQHERVDEHADQVVERTRATTADGGADSDVRGTRQPGQDGRIGGVQDHERRDAPGAGVRADRGVELGADRGAMDGAAHRLHLRAFVIGGQFEAVGQPGEGLAPVIDLGGGH</sequence>
<keyword evidence="3" id="KW-1185">Reference proteome</keyword>
<proteinExistence type="predicted"/>